<dbReference type="NCBIfam" id="NF033592">
    <property type="entry name" value="transpos_IS4_1"/>
    <property type="match status" value="1"/>
</dbReference>
<dbReference type="SUPFAM" id="SSF53098">
    <property type="entry name" value="Ribonuclease H-like"/>
    <property type="match status" value="1"/>
</dbReference>
<proteinExistence type="inferred from homology"/>
<comment type="caution">
    <text evidence="6">The sequence shown here is derived from an EMBL/GenBank/DDBJ whole genome shotgun (WGS) entry which is preliminary data.</text>
</comment>
<sequence length="382" mass="43553">MKKSTTFTNLIQTLLKEEDVQHILNELNFEDMARKFTAHQLLLFFMNAALGQWDGYRSGVGKAASCGLAPVCYSTFSSKAGEVPYALFKRLFHLLISRCNRETKRRLQLPNELLLVDSTTITVGKTRLPWALFHGNRAGIKLHVALHAATEQPVQVTETIGTAHDGPIGEQLANKAYILVNDRAYGKIKRFDQYVLDKQYFVTRIKENVTLVTPHSLNRMASETSPVSRDITCYLGTPQCQSTLRHRVVVFTDSHGNEIRVATNLMHLSAEQIADAYKARWGIEVFFRWIKQNLNVPVLFGTTKNAVFNQIFAALMTYVVLKWLYTHAKSFVISCRSIPLIRFKEQIRDDQLQVEWSIAIARVLDIYVYLASLNSFFTLTEK</sequence>
<dbReference type="Proteomes" id="UP001165962">
    <property type="component" value="Unassembled WGS sequence"/>
</dbReference>
<feature type="domain" description="Transposase IS4-like" evidence="5">
    <location>
        <begin position="112"/>
        <end position="319"/>
    </location>
</feature>
<keyword evidence="2" id="KW-0815">Transposition</keyword>
<gene>
    <name evidence="6" type="ORF">G9U52_37995</name>
</gene>
<dbReference type="PANTHER" id="PTHR33258:SF1">
    <property type="entry name" value="TRANSPOSASE INSL FOR INSERTION SEQUENCE ELEMENT IS186A-RELATED"/>
    <property type="match status" value="1"/>
</dbReference>
<dbReference type="InterPro" id="IPR002559">
    <property type="entry name" value="Transposase_11"/>
</dbReference>
<reference evidence="6" key="1">
    <citation type="submission" date="2020-03" db="EMBL/GenBank/DDBJ databases">
        <title>Draft sequencing of Paenibacilllus sp. S3N08.</title>
        <authorList>
            <person name="Kim D.-U."/>
        </authorList>
    </citation>
    <scope>NUCLEOTIDE SEQUENCE</scope>
    <source>
        <strain evidence="6">S3N08</strain>
    </source>
</reference>
<evidence type="ECO:0000256" key="1">
    <source>
        <dbReference type="ARBA" id="ARBA00010075"/>
    </source>
</evidence>
<protein>
    <submittedName>
        <fullName evidence="6">IS4 family transposase</fullName>
    </submittedName>
</protein>
<evidence type="ECO:0000256" key="3">
    <source>
        <dbReference type="ARBA" id="ARBA00023125"/>
    </source>
</evidence>
<dbReference type="Gene3D" id="3.90.350.10">
    <property type="entry name" value="Transposase Inhibitor Protein From Tn5, Chain A, domain 1"/>
    <property type="match status" value="1"/>
</dbReference>
<organism evidence="6 7">
    <name type="scientific">Paenibacillus agricola</name>
    <dbReference type="NCBI Taxonomy" id="2716264"/>
    <lineage>
        <taxon>Bacteria</taxon>
        <taxon>Bacillati</taxon>
        <taxon>Bacillota</taxon>
        <taxon>Bacilli</taxon>
        <taxon>Bacillales</taxon>
        <taxon>Paenibacillaceae</taxon>
        <taxon>Paenibacillus</taxon>
    </lineage>
</organism>
<dbReference type="InterPro" id="IPR047952">
    <property type="entry name" value="Transpos_IS4"/>
</dbReference>
<evidence type="ECO:0000259" key="5">
    <source>
        <dbReference type="Pfam" id="PF01609"/>
    </source>
</evidence>
<evidence type="ECO:0000313" key="7">
    <source>
        <dbReference type="Proteomes" id="UP001165962"/>
    </source>
</evidence>
<name>A0ABX0JJ18_9BACL</name>
<evidence type="ECO:0000313" key="6">
    <source>
        <dbReference type="EMBL" id="NHN35485.1"/>
    </source>
</evidence>
<dbReference type="Pfam" id="PF01609">
    <property type="entry name" value="DDE_Tnp_1"/>
    <property type="match status" value="1"/>
</dbReference>
<keyword evidence="3" id="KW-0238">DNA-binding</keyword>
<evidence type="ECO:0000256" key="4">
    <source>
        <dbReference type="ARBA" id="ARBA00023172"/>
    </source>
</evidence>
<accession>A0ABX0JJ18</accession>
<dbReference type="InterPro" id="IPR012337">
    <property type="entry name" value="RNaseH-like_sf"/>
</dbReference>
<keyword evidence="4" id="KW-0233">DNA recombination</keyword>
<comment type="similarity">
    <text evidence="1">Belongs to the transposase 11 family.</text>
</comment>
<evidence type="ECO:0000256" key="2">
    <source>
        <dbReference type="ARBA" id="ARBA00022578"/>
    </source>
</evidence>
<keyword evidence="7" id="KW-1185">Reference proteome</keyword>
<dbReference type="PANTHER" id="PTHR33258">
    <property type="entry name" value="TRANSPOSASE INSL FOR INSERTION SEQUENCE ELEMENT IS186A-RELATED"/>
    <property type="match status" value="1"/>
</dbReference>
<dbReference type="EMBL" id="JAAOIW010000039">
    <property type="protein sequence ID" value="NHN35485.1"/>
    <property type="molecule type" value="Genomic_DNA"/>
</dbReference>
<dbReference type="RefSeq" id="WP_166158419.1">
    <property type="nucleotide sequence ID" value="NZ_JAAOIW010000039.1"/>
</dbReference>